<keyword evidence="4" id="KW-1185">Reference proteome</keyword>
<dbReference type="CDD" id="cd11030">
    <property type="entry name" value="CYP105-like"/>
    <property type="match status" value="1"/>
</dbReference>
<evidence type="ECO:0000256" key="1">
    <source>
        <dbReference type="ARBA" id="ARBA00010617"/>
    </source>
</evidence>
<accession>A0ABN3EQT4</accession>
<keyword evidence="2" id="KW-0349">Heme</keyword>
<keyword evidence="2" id="KW-0503">Monooxygenase</keyword>
<organism evidence="3 4">
    <name type="scientific">Kitasatospora cystarginea</name>
    <dbReference type="NCBI Taxonomy" id="58350"/>
    <lineage>
        <taxon>Bacteria</taxon>
        <taxon>Bacillati</taxon>
        <taxon>Actinomycetota</taxon>
        <taxon>Actinomycetes</taxon>
        <taxon>Kitasatosporales</taxon>
        <taxon>Streptomycetaceae</taxon>
        <taxon>Kitasatospora</taxon>
    </lineage>
</organism>
<dbReference type="EMBL" id="BAAATR010000035">
    <property type="protein sequence ID" value="GAA2267655.1"/>
    <property type="molecule type" value="Genomic_DNA"/>
</dbReference>
<evidence type="ECO:0000256" key="2">
    <source>
        <dbReference type="RuleBase" id="RU000461"/>
    </source>
</evidence>
<dbReference type="InterPro" id="IPR002397">
    <property type="entry name" value="Cyt_P450_B"/>
</dbReference>
<dbReference type="PRINTS" id="PR00385">
    <property type="entry name" value="P450"/>
</dbReference>
<dbReference type="PROSITE" id="PS00086">
    <property type="entry name" value="CYTOCHROME_P450"/>
    <property type="match status" value="1"/>
</dbReference>
<evidence type="ECO:0000313" key="3">
    <source>
        <dbReference type="EMBL" id="GAA2267655.1"/>
    </source>
</evidence>
<reference evidence="3 4" key="1">
    <citation type="journal article" date="2019" name="Int. J. Syst. Evol. Microbiol.">
        <title>The Global Catalogue of Microorganisms (GCM) 10K type strain sequencing project: providing services to taxonomists for standard genome sequencing and annotation.</title>
        <authorList>
            <consortium name="The Broad Institute Genomics Platform"/>
            <consortium name="The Broad Institute Genome Sequencing Center for Infectious Disease"/>
            <person name="Wu L."/>
            <person name="Ma J."/>
        </authorList>
    </citation>
    <scope>NUCLEOTIDE SEQUENCE [LARGE SCALE GENOMIC DNA]</scope>
    <source>
        <strain evidence="3 4">JCM 7356</strain>
    </source>
</reference>
<evidence type="ECO:0000313" key="4">
    <source>
        <dbReference type="Proteomes" id="UP001500305"/>
    </source>
</evidence>
<comment type="caution">
    <text evidence="3">The sequence shown here is derived from an EMBL/GenBank/DDBJ whole genome shotgun (WGS) entry which is preliminary data.</text>
</comment>
<dbReference type="InterPro" id="IPR036396">
    <property type="entry name" value="Cyt_P450_sf"/>
</dbReference>
<keyword evidence="2" id="KW-0408">Iron</keyword>
<dbReference type="PRINTS" id="PR00359">
    <property type="entry name" value="BP450"/>
</dbReference>
<proteinExistence type="inferred from homology"/>
<dbReference type="Gene3D" id="1.10.630.10">
    <property type="entry name" value="Cytochrome P450"/>
    <property type="match status" value="1"/>
</dbReference>
<protein>
    <submittedName>
        <fullName evidence="3">Cytochrome P450</fullName>
    </submittedName>
</protein>
<sequence length="379" mass="42051">MDPAPDYHRLREQPITKATLDFDGNEVWLVTRHADACAVLADPRFSSDFSREGFPARMTVRPPGPGTFIRMDPPDHGRLRRTIVGEFRLKRLERLRPAIQGIVDGLIDEMLAAGTSADLVRVLALPLPTLVICELLGVPYQDREFFQRCTQVIGDQQAPPARREVVRNELRGYLDRLVTSKRQEPADDLLSRAAARMAEDGIDHDELVGIATLLMIAGFETIANQIGIGTLTLLQHPEQLAALRADPDLVPAAVEELLRHQTVIDYGLRRAALEDVEVGGRTIKAGEGVVVVLSSANRDESVFSDPDRLDLTRAGNEHLAFGFGLHQCLGQLLARLQLQVLWSTLFTRVPTLRLAVPLTEVPFRTDMFVHGVHALPATW</sequence>
<keyword evidence="2" id="KW-0560">Oxidoreductase</keyword>
<dbReference type="Pfam" id="PF00067">
    <property type="entry name" value="p450"/>
    <property type="match status" value="1"/>
</dbReference>
<comment type="similarity">
    <text evidence="1 2">Belongs to the cytochrome P450 family.</text>
</comment>
<name>A0ABN3EQT4_9ACTN</name>
<dbReference type="PANTHER" id="PTHR46696:SF1">
    <property type="entry name" value="CYTOCHROME P450 YJIB-RELATED"/>
    <property type="match status" value="1"/>
</dbReference>
<dbReference type="InterPro" id="IPR017972">
    <property type="entry name" value="Cyt_P450_CS"/>
</dbReference>
<dbReference type="InterPro" id="IPR001128">
    <property type="entry name" value="Cyt_P450"/>
</dbReference>
<dbReference type="SUPFAM" id="SSF48264">
    <property type="entry name" value="Cytochrome P450"/>
    <property type="match status" value="1"/>
</dbReference>
<dbReference type="Proteomes" id="UP001500305">
    <property type="component" value="Unassembled WGS sequence"/>
</dbReference>
<gene>
    <name evidence="3" type="ORF">GCM10010430_61050</name>
</gene>
<keyword evidence="2" id="KW-0479">Metal-binding</keyword>
<dbReference type="PANTHER" id="PTHR46696">
    <property type="entry name" value="P450, PUTATIVE (EUROFUNG)-RELATED"/>
    <property type="match status" value="1"/>
</dbReference>